<keyword evidence="1" id="KW-0812">Transmembrane</keyword>
<feature type="transmembrane region" description="Helical" evidence="1">
    <location>
        <begin position="99"/>
        <end position="123"/>
    </location>
</feature>
<evidence type="ECO:0000313" key="2">
    <source>
        <dbReference type="EMBL" id="GAL35274.1"/>
    </source>
</evidence>
<evidence type="ECO:0000313" key="3">
    <source>
        <dbReference type="Proteomes" id="UP000029224"/>
    </source>
</evidence>
<dbReference type="OrthoDB" id="9097160at2"/>
<feature type="transmembrane region" description="Helical" evidence="1">
    <location>
        <begin position="37"/>
        <end position="60"/>
    </location>
</feature>
<dbReference type="GO" id="GO:0005886">
    <property type="term" value="C:plasma membrane"/>
    <property type="evidence" value="ECO:0007669"/>
    <property type="project" value="TreeGrafter"/>
</dbReference>
<evidence type="ECO:0000256" key="1">
    <source>
        <dbReference type="SAM" id="Phobius"/>
    </source>
</evidence>
<dbReference type="InterPro" id="IPR006750">
    <property type="entry name" value="YdcZ"/>
</dbReference>
<feature type="transmembrane region" description="Helical" evidence="1">
    <location>
        <begin position="72"/>
        <end position="93"/>
    </location>
</feature>
<dbReference type="Pfam" id="PF04657">
    <property type="entry name" value="DMT_YdcZ"/>
    <property type="match status" value="1"/>
</dbReference>
<proteinExistence type="predicted"/>
<dbReference type="EMBL" id="BBMT01000006">
    <property type="protein sequence ID" value="GAL35274.1"/>
    <property type="molecule type" value="Genomic_DNA"/>
</dbReference>
<reference evidence="2 3" key="2">
    <citation type="submission" date="2014-09" db="EMBL/GenBank/DDBJ databases">
        <authorList>
            <consortium name="NBRP consortium"/>
            <person name="Sawabe T."/>
            <person name="Meirelles P."/>
            <person name="Nakanishi M."/>
            <person name="Sayaka M."/>
            <person name="Hattori M."/>
            <person name="Ohkuma M."/>
        </authorList>
    </citation>
    <scope>NUCLEOTIDE SEQUENCE [LARGE SCALE GENOMIC DNA]</scope>
    <source>
        <strain evidence="2 3">JCM 19240</strain>
    </source>
</reference>
<keyword evidence="1" id="KW-1133">Transmembrane helix</keyword>
<comment type="caution">
    <text evidence="2">The sequence shown here is derived from an EMBL/GenBank/DDBJ whole genome shotgun (WGS) entry which is preliminary data.</text>
</comment>
<reference evidence="2 3" key="1">
    <citation type="submission" date="2014-09" db="EMBL/GenBank/DDBJ databases">
        <title>Vibrio maritimus JCM 19240. (C210) whole genome shotgun sequence.</title>
        <authorList>
            <person name="Sawabe T."/>
            <person name="Meirelles P."/>
            <person name="Nakanishi M."/>
            <person name="Sayaka M."/>
            <person name="Hattori M."/>
            <person name="Ohkuma M."/>
        </authorList>
    </citation>
    <scope>NUCLEOTIDE SEQUENCE [LARGE SCALE GENOMIC DNA]</scope>
    <source>
        <strain evidence="2 3">JCM 19240</strain>
    </source>
</reference>
<dbReference type="PANTHER" id="PTHR34821:SF2">
    <property type="entry name" value="INNER MEMBRANE PROTEIN YDCZ"/>
    <property type="match status" value="1"/>
</dbReference>
<protein>
    <submittedName>
        <fullName evidence="2">Integral membrane protein</fullName>
    </submittedName>
</protein>
<organism evidence="2 3">
    <name type="scientific">Vibrio maritimus</name>
    <dbReference type="NCBI Taxonomy" id="990268"/>
    <lineage>
        <taxon>Bacteria</taxon>
        <taxon>Pseudomonadati</taxon>
        <taxon>Pseudomonadota</taxon>
        <taxon>Gammaproteobacteria</taxon>
        <taxon>Vibrionales</taxon>
        <taxon>Vibrionaceae</taxon>
        <taxon>Vibrio</taxon>
    </lineage>
</organism>
<sequence>MANLTGVILILLSVVVGTTLASQAGVNAQLRTGLGSPLQAAFISFVIGTLVLGTLVMLEGKPWFPNGTLKTLPWWAWLGGFLGAFNIAMSIYLAPKLGALALAIAIVCGQVAASLFYDQYGLLGYPKIELSPQRIGGAILIVLGVILVAYHPSKGS</sequence>
<dbReference type="AlphaFoldDB" id="A0A090T932"/>
<accession>A0A090T932</accession>
<dbReference type="PANTHER" id="PTHR34821">
    <property type="entry name" value="INNER MEMBRANE PROTEIN YDCZ"/>
    <property type="match status" value="1"/>
</dbReference>
<dbReference type="Proteomes" id="UP000029224">
    <property type="component" value="Unassembled WGS sequence"/>
</dbReference>
<keyword evidence="3" id="KW-1185">Reference proteome</keyword>
<gene>
    <name evidence="2" type="ORF">JCM19240_3644</name>
</gene>
<keyword evidence="1" id="KW-0472">Membrane</keyword>
<name>A0A090T932_9VIBR</name>
<feature type="transmembrane region" description="Helical" evidence="1">
    <location>
        <begin position="135"/>
        <end position="153"/>
    </location>
</feature>